<dbReference type="InterPro" id="IPR013517">
    <property type="entry name" value="FG-GAP"/>
</dbReference>
<dbReference type="Pfam" id="PF13517">
    <property type="entry name" value="FG-GAP_3"/>
    <property type="match status" value="3"/>
</dbReference>
<sequence length="347" mass="38573">MKNLHVFYILLLMLAAGCHTDDPAVKFELLPSSKTGITFSNDIKETFDFNPINYVYIYNGAGVGTGDINNDGLPDLFFGGNQVPSKLYLNKGDMVFEDITESAGILKEGWATGISIIDINADGLLDIYVCIASTDTAKSENQLYINLGNNTFKESAKEYGLNDSGYSTQAAFFDYDKDGDLDMYLLTNGIEPFNHNNMRPIKRDGEGITTDRLYKNNGDHTFTNVSKEAGITIEGYGLGIGILDVNNDGWPDVYCSNDFITNDLLWINNGDGTFTNNILKYITQTSSNGMGMDIADYNNDGLEDIVQMDMLPESNLHNKTMTPAMNYNSQTMRYSMGYMPQYVRNTL</sequence>
<reference evidence="2" key="1">
    <citation type="journal article" date="2015" name="Nature">
        <title>Complex archaea that bridge the gap between prokaryotes and eukaryotes.</title>
        <authorList>
            <person name="Spang A."/>
            <person name="Saw J.H."/>
            <person name="Jorgensen S.L."/>
            <person name="Zaremba-Niedzwiedzka K."/>
            <person name="Martijn J."/>
            <person name="Lind A.E."/>
            <person name="van Eijk R."/>
            <person name="Schleper C."/>
            <person name="Guy L."/>
            <person name="Ettema T.J."/>
        </authorList>
    </citation>
    <scope>NUCLEOTIDE SEQUENCE</scope>
</reference>
<dbReference type="PANTHER" id="PTHR16026">
    <property type="entry name" value="CARTILAGE ACIDIC PROTEIN 1"/>
    <property type="match status" value="1"/>
</dbReference>
<dbReference type="EMBL" id="LAZR01040063">
    <property type="protein sequence ID" value="KKL15442.1"/>
    <property type="molecule type" value="Genomic_DNA"/>
</dbReference>
<dbReference type="InterPro" id="IPR028994">
    <property type="entry name" value="Integrin_alpha_N"/>
</dbReference>
<dbReference type="Gene3D" id="2.130.10.130">
    <property type="entry name" value="Integrin alpha, N-terminal"/>
    <property type="match status" value="2"/>
</dbReference>
<gene>
    <name evidence="2" type="ORF">LCGC14_2505570</name>
</gene>
<evidence type="ECO:0000313" key="2">
    <source>
        <dbReference type="EMBL" id="KKL15442.1"/>
    </source>
</evidence>
<accession>A0A0F9BNN4</accession>
<evidence type="ECO:0008006" key="3">
    <source>
        <dbReference type="Google" id="ProtNLM"/>
    </source>
</evidence>
<dbReference type="PROSITE" id="PS51257">
    <property type="entry name" value="PROKAR_LIPOPROTEIN"/>
    <property type="match status" value="1"/>
</dbReference>
<dbReference type="AlphaFoldDB" id="A0A0F9BNN4"/>
<evidence type="ECO:0000256" key="1">
    <source>
        <dbReference type="ARBA" id="ARBA00022729"/>
    </source>
</evidence>
<organism evidence="2">
    <name type="scientific">marine sediment metagenome</name>
    <dbReference type="NCBI Taxonomy" id="412755"/>
    <lineage>
        <taxon>unclassified sequences</taxon>
        <taxon>metagenomes</taxon>
        <taxon>ecological metagenomes</taxon>
    </lineage>
</organism>
<dbReference type="SUPFAM" id="SSF69318">
    <property type="entry name" value="Integrin alpha N-terminal domain"/>
    <property type="match status" value="1"/>
</dbReference>
<dbReference type="PANTHER" id="PTHR16026:SF0">
    <property type="entry name" value="CARTILAGE ACIDIC PROTEIN 1"/>
    <property type="match status" value="1"/>
</dbReference>
<protein>
    <recommendedName>
        <fullName evidence="3">ASPIC/UnbV domain-containing protein</fullName>
    </recommendedName>
</protein>
<name>A0A0F9BNN4_9ZZZZ</name>
<keyword evidence="1" id="KW-0732">Signal</keyword>
<proteinExistence type="predicted"/>
<comment type="caution">
    <text evidence="2">The sequence shown here is derived from an EMBL/GenBank/DDBJ whole genome shotgun (WGS) entry which is preliminary data.</text>
</comment>
<feature type="non-terminal residue" evidence="2">
    <location>
        <position position="347"/>
    </location>
</feature>
<dbReference type="InterPro" id="IPR027039">
    <property type="entry name" value="Crtac1"/>
</dbReference>